<keyword evidence="1" id="KW-0378">Hydrolase</keyword>
<dbReference type="InterPro" id="IPR007709">
    <property type="entry name" value="N-FG_amidohydro"/>
</dbReference>
<gene>
    <name evidence="1" type="ORF">SAMN05216289_13421</name>
</gene>
<sequence length="317" mass="35455">MVDDGVDQLFRDEAPKVRGQQAVDDVVVPVRAQQRDGTARAAEPFHIVLAASQCKLFDQRRVRHTAGMNVDAYTAPVHFHPGPNAAFLVVCDHASNAVPEEYQALGLPAHALEQHIAWDPGARGVSFALADRLECPVILGGSSRLLIDLNRDIDDASSITAEIDSTFVPANLAISDDERAQRVRRFFAPYHARIDAWLDEQLARRIKPVLISVHSFTPRFGSIERPWPIAVLWKKSRDPVAPLIDWFAAQGYQVGDNQPYDARVLGGHTLECHALRRNLAHVLFEIRNNEIGTVQQQQQWGERLHRAIVETRFGMHG</sequence>
<evidence type="ECO:0000313" key="1">
    <source>
        <dbReference type="EMBL" id="SFN59312.1"/>
    </source>
</evidence>
<dbReference type="Pfam" id="PF05013">
    <property type="entry name" value="FGase"/>
    <property type="match status" value="1"/>
</dbReference>
<accession>A0A1I5AA29</accession>
<keyword evidence="2" id="KW-1185">Reference proteome</keyword>
<dbReference type="GO" id="GO:0016787">
    <property type="term" value="F:hydrolase activity"/>
    <property type="evidence" value="ECO:0007669"/>
    <property type="project" value="UniProtKB-KW"/>
</dbReference>
<dbReference type="STRING" id="578942.SAMN05216289_13421"/>
<organism evidence="1 2">
    <name type="scientific">Dokdonella immobilis</name>
    <dbReference type="NCBI Taxonomy" id="578942"/>
    <lineage>
        <taxon>Bacteria</taxon>
        <taxon>Pseudomonadati</taxon>
        <taxon>Pseudomonadota</taxon>
        <taxon>Gammaproteobacteria</taxon>
        <taxon>Lysobacterales</taxon>
        <taxon>Rhodanobacteraceae</taxon>
        <taxon>Dokdonella</taxon>
    </lineage>
</organism>
<protein>
    <submittedName>
        <fullName evidence="1">Predicted N-formylglutamate amidohydrolase</fullName>
    </submittedName>
</protein>
<proteinExistence type="predicted"/>
<evidence type="ECO:0000313" key="2">
    <source>
        <dbReference type="Proteomes" id="UP000198575"/>
    </source>
</evidence>
<dbReference type="AlphaFoldDB" id="A0A1I5AA29"/>
<name>A0A1I5AA29_9GAMM</name>
<dbReference type="Gene3D" id="3.40.630.40">
    <property type="entry name" value="Zn-dependent exopeptidases"/>
    <property type="match status" value="1"/>
</dbReference>
<reference evidence="1 2" key="1">
    <citation type="submission" date="2016-10" db="EMBL/GenBank/DDBJ databases">
        <authorList>
            <person name="de Groot N.N."/>
        </authorList>
    </citation>
    <scope>NUCLEOTIDE SEQUENCE [LARGE SCALE GENOMIC DNA]</scope>
    <source>
        <strain evidence="1 2">CGMCC 1.7659</strain>
    </source>
</reference>
<dbReference type="SUPFAM" id="SSF53187">
    <property type="entry name" value="Zn-dependent exopeptidases"/>
    <property type="match status" value="1"/>
</dbReference>
<dbReference type="Proteomes" id="UP000198575">
    <property type="component" value="Unassembled WGS sequence"/>
</dbReference>
<dbReference type="EMBL" id="FOVF01000034">
    <property type="protein sequence ID" value="SFN59312.1"/>
    <property type="molecule type" value="Genomic_DNA"/>
</dbReference>